<proteinExistence type="predicted"/>
<evidence type="ECO:0000256" key="1">
    <source>
        <dbReference type="SAM" id="SignalP"/>
    </source>
</evidence>
<keyword evidence="1" id="KW-0732">Signal</keyword>
<dbReference type="KEGG" id="gmw:116413586"/>
<dbReference type="InParanoid" id="A0A6J3CEC0"/>
<accession>A0A6J3CEC0</accession>
<dbReference type="PROSITE" id="PS51257">
    <property type="entry name" value="PROKAR_LIPOPROTEIN"/>
    <property type="match status" value="1"/>
</dbReference>
<evidence type="ECO:0000313" key="2">
    <source>
        <dbReference type="Proteomes" id="UP001652740"/>
    </source>
</evidence>
<dbReference type="AlphaFoldDB" id="A0A6J3CEC0"/>
<reference evidence="3" key="1">
    <citation type="submission" date="2025-08" db="UniProtKB">
        <authorList>
            <consortium name="RefSeq"/>
        </authorList>
    </citation>
    <scope>IDENTIFICATION</scope>
    <source>
        <tissue evidence="3">Whole larvae</tissue>
    </source>
</reference>
<feature type="signal peptide" evidence="1">
    <location>
        <begin position="1"/>
        <end position="17"/>
    </location>
</feature>
<keyword evidence="2" id="KW-1185">Reference proteome</keyword>
<dbReference type="Proteomes" id="UP001652740">
    <property type="component" value="Unplaced"/>
</dbReference>
<feature type="chain" id="PRO_5027040573" evidence="1">
    <location>
        <begin position="18"/>
        <end position="319"/>
    </location>
</feature>
<organism evidence="2 3">
    <name type="scientific">Galleria mellonella</name>
    <name type="common">Greater wax moth</name>
    <dbReference type="NCBI Taxonomy" id="7137"/>
    <lineage>
        <taxon>Eukaryota</taxon>
        <taxon>Metazoa</taxon>
        <taxon>Ecdysozoa</taxon>
        <taxon>Arthropoda</taxon>
        <taxon>Hexapoda</taxon>
        <taxon>Insecta</taxon>
        <taxon>Pterygota</taxon>
        <taxon>Neoptera</taxon>
        <taxon>Endopterygota</taxon>
        <taxon>Lepidoptera</taxon>
        <taxon>Glossata</taxon>
        <taxon>Ditrysia</taxon>
        <taxon>Pyraloidea</taxon>
        <taxon>Pyralidae</taxon>
        <taxon>Galleriinae</taxon>
        <taxon>Galleria</taxon>
    </lineage>
</organism>
<name>A0A6J3CEC0_GALME</name>
<evidence type="ECO:0000313" key="3">
    <source>
        <dbReference type="RefSeq" id="XP_031769464.1"/>
    </source>
</evidence>
<protein>
    <submittedName>
        <fullName evidence="3">Uncharacterized protein LOC116413586</fullName>
    </submittedName>
</protein>
<dbReference type="OrthoDB" id="6899488at2759"/>
<gene>
    <name evidence="3" type="primary">LOC116413586</name>
</gene>
<dbReference type="GeneID" id="116413586"/>
<dbReference type="RefSeq" id="XP_031769464.1">
    <property type="nucleotide sequence ID" value="XM_031913604.1"/>
</dbReference>
<sequence length="319" mass="36688">MFIKITTVLSILTISCGQSSELQQTSKQAISTQSFVRQDVPLSYKYSAIHTYTTKKPEQIQETGQYHSGINYQGIQYAPLSHAKPKGQVQKLYTKVTEPFSQYTVNNEYTSETTIKKDHLEPKPVVKNLAVQLPFHFPYIPGHNIEVLQSINRSPGHNAVYRSYPEDITTKDENTKINYERAFTLYKKPENQLQISSENSNGLDKTRIVVPEQNHKQYSNIYKIGHIPSRDKLTNENRYVEHLQFPKMHKFILNVGRAYNIARHNFKAPVKNEVYSKTPTHTQAIIRKDSSLLEAPSNKITYLFPLSQNKKSFSTHLSP</sequence>